<dbReference type="NCBIfam" id="TIGR02532">
    <property type="entry name" value="IV_pilin_GFxxxE"/>
    <property type="match status" value="1"/>
</dbReference>
<keyword evidence="1" id="KW-0812">Transmembrane</keyword>
<organism evidence="2 3">
    <name type="scientific">Candidatus Giovannonibacteria bacterium GW2011_GWB1_47_6b</name>
    <dbReference type="NCBI Taxonomy" id="1618655"/>
    <lineage>
        <taxon>Bacteria</taxon>
        <taxon>Candidatus Giovannoniibacteriota</taxon>
    </lineage>
</organism>
<dbReference type="Proteomes" id="UP000034682">
    <property type="component" value="Unassembled WGS sequence"/>
</dbReference>
<accession>A0A0G1T6A7</accession>
<name>A0A0G1T6A7_9BACT</name>
<protein>
    <submittedName>
        <fullName evidence="2">Uncharacterized protein</fullName>
    </submittedName>
</protein>
<feature type="transmembrane region" description="Helical" evidence="1">
    <location>
        <begin position="12"/>
        <end position="30"/>
    </location>
</feature>
<proteinExistence type="predicted"/>
<evidence type="ECO:0000313" key="3">
    <source>
        <dbReference type="Proteomes" id="UP000034682"/>
    </source>
</evidence>
<evidence type="ECO:0000256" key="1">
    <source>
        <dbReference type="SAM" id="Phobius"/>
    </source>
</evidence>
<dbReference type="SUPFAM" id="SSF54523">
    <property type="entry name" value="Pili subunits"/>
    <property type="match status" value="1"/>
</dbReference>
<dbReference type="Pfam" id="PF07963">
    <property type="entry name" value="N_methyl"/>
    <property type="match status" value="1"/>
</dbReference>
<dbReference type="EMBL" id="LCOK01000004">
    <property type="protein sequence ID" value="KKU77262.1"/>
    <property type="molecule type" value="Genomic_DNA"/>
</dbReference>
<keyword evidence="1" id="KW-0472">Membrane</keyword>
<evidence type="ECO:0000313" key="2">
    <source>
        <dbReference type="EMBL" id="KKU77262.1"/>
    </source>
</evidence>
<dbReference type="Gene3D" id="3.30.700.10">
    <property type="entry name" value="Glycoprotein, Type 4 Pilin"/>
    <property type="match status" value="1"/>
</dbReference>
<dbReference type="InterPro" id="IPR045584">
    <property type="entry name" value="Pilin-like"/>
</dbReference>
<keyword evidence="1" id="KW-1133">Transmembrane helix</keyword>
<dbReference type="AlphaFoldDB" id="A0A0G1T6A7"/>
<sequence length="150" mass="16308">MKRLRGFTLVELMIVSAIAVILTAAIILTINPVRQLSNARNTQRRSDVNVILNGIGQRLADNRASWPTDSDCAALPTAATTTMGTSIGQYDIYDCLVPFYLSNLPRDPSAGSFTDKTNYNLNYRVIKDANGRTVVDAPSAELGETISATR</sequence>
<dbReference type="InterPro" id="IPR012902">
    <property type="entry name" value="N_methyl_site"/>
</dbReference>
<comment type="caution">
    <text evidence="2">The sequence shown here is derived from an EMBL/GenBank/DDBJ whole genome shotgun (WGS) entry which is preliminary data.</text>
</comment>
<gene>
    <name evidence="2" type="ORF">UY02_C0004G0007</name>
</gene>
<reference evidence="2 3" key="1">
    <citation type="journal article" date="2015" name="Nature">
        <title>rRNA introns, odd ribosomes, and small enigmatic genomes across a large radiation of phyla.</title>
        <authorList>
            <person name="Brown C.T."/>
            <person name="Hug L.A."/>
            <person name="Thomas B.C."/>
            <person name="Sharon I."/>
            <person name="Castelle C.J."/>
            <person name="Singh A."/>
            <person name="Wilkins M.J."/>
            <person name="Williams K.H."/>
            <person name="Banfield J.F."/>
        </authorList>
    </citation>
    <scope>NUCLEOTIDE SEQUENCE [LARGE SCALE GENOMIC DNA]</scope>
</reference>
<dbReference type="PROSITE" id="PS00409">
    <property type="entry name" value="PROKAR_NTER_METHYL"/>
    <property type="match status" value="1"/>
</dbReference>